<evidence type="ECO:0000313" key="2">
    <source>
        <dbReference type="Proteomes" id="UP000001819"/>
    </source>
</evidence>
<feature type="signal peptide" evidence="1">
    <location>
        <begin position="1"/>
        <end position="22"/>
    </location>
</feature>
<organism evidence="2 3">
    <name type="scientific">Drosophila pseudoobscura pseudoobscura</name>
    <name type="common">Fruit fly</name>
    <dbReference type="NCBI Taxonomy" id="46245"/>
    <lineage>
        <taxon>Eukaryota</taxon>
        <taxon>Metazoa</taxon>
        <taxon>Ecdysozoa</taxon>
        <taxon>Arthropoda</taxon>
        <taxon>Hexapoda</taxon>
        <taxon>Insecta</taxon>
        <taxon>Pterygota</taxon>
        <taxon>Neoptera</taxon>
        <taxon>Endopterygota</taxon>
        <taxon>Diptera</taxon>
        <taxon>Brachycera</taxon>
        <taxon>Muscomorpha</taxon>
        <taxon>Ephydroidea</taxon>
        <taxon>Drosophilidae</taxon>
        <taxon>Drosophila</taxon>
        <taxon>Sophophora</taxon>
    </lineage>
</organism>
<reference evidence="3" key="1">
    <citation type="submission" date="2025-08" db="UniProtKB">
        <authorList>
            <consortium name="RefSeq"/>
        </authorList>
    </citation>
    <scope>IDENTIFICATION</scope>
    <source>
        <strain evidence="3">MV-25-SWS-2005</strain>
        <tissue evidence="3">Whole body</tissue>
    </source>
</reference>
<gene>
    <name evidence="3" type="primary">LOC6901231</name>
</gene>
<protein>
    <submittedName>
        <fullName evidence="3">Uncharacterized protein</fullName>
    </submittedName>
</protein>
<name>A0A6I8UZ88_DROPS</name>
<dbReference type="Proteomes" id="UP000001819">
    <property type="component" value="Chromosome X"/>
</dbReference>
<sequence>MKAITLCLLVLVSASCLLTTHANAVGSSENFDYDLEIEQLLADLEGDLDYMGVAEQGFIRSCRGILRKALKGIRGTNCILKETLAVLTACTTYVDAIDSCGVAVPKDVANILKTVKSMITICNSIIHLHSQLCATEDTTTTGTGKTATKCFLKLFRATMSLVRKINTTLKLASKLPSDTSSCFVGATNTVKDACNAFLPNIDVCIDSM</sequence>
<dbReference type="RefSeq" id="XP_002133932.2">
    <property type="nucleotide sequence ID" value="XM_002133896.3"/>
</dbReference>
<keyword evidence="2" id="KW-1185">Reference proteome</keyword>
<proteinExistence type="predicted"/>
<dbReference type="FunCoup" id="A0A6I8UZ88">
    <property type="interactions" value="6"/>
</dbReference>
<evidence type="ECO:0000256" key="1">
    <source>
        <dbReference type="SAM" id="SignalP"/>
    </source>
</evidence>
<dbReference type="AlphaFoldDB" id="A0A6I8UZ88"/>
<feature type="chain" id="PRO_5026311997" evidence="1">
    <location>
        <begin position="23"/>
        <end position="208"/>
    </location>
</feature>
<evidence type="ECO:0000313" key="3">
    <source>
        <dbReference type="RefSeq" id="XP_002133932.2"/>
    </source>
</evidence>
<keyword evidence="1" id="KW-0732">Signal</keyword>
<accession>A0A6I8UZ88</accession>
<dbReference type="ExpressionAtlas" id="A0A6I8UZ88">
    <property type="expression patterns" value="baseline"/>
</dbReference>
<dbReference type="PROSITE" id="PS51257">
    <property type="entry name" value="PROKAR_LIPOPROTEIN"/>
    <property type="match status" value="1"/>
</dbReference>
<dbReference type="InParanoid" id="A0A6I8UZ88"/>
<dbReference type="KEGG" id="dpo:6901231"/>